<dbReference type="AlphaFoldDB" id="A0AAD6YRR1"/>
<feature type="domain" description="BTB" evidence="2">
    <location>
        <begin position="32"/>
        <end position="97"/>
    </location>
</feature>
<gene>
    <name evidence="3" type="ORF">GGX14DRAFT_348066</name>
</gene>
<evidence type="ECO:0000256" key="1">
    <source>
        <dbReference type="SAM" id="MobiDB-lite"/>
    </source>
</evidence>
<comment type="caution">
    <text evidence="3">The sequence shown here is derived from an EMBL/GenBank/DDBJ whole genome shotgun (WGS) entry which is preliminary data.</text>
</comment>
<dbReference type="Gene3D" id="3.30.710.10">
    <property type="entry name" value="Potassium Channel Kv1.1, Chain A"/>
    <property type="match status" value="1"/>
</dbReference>
<evidence type="ECO:0000313" key="4">
    <source>
        <dbReference type="Proteomes" id="UP001219525"/>
    </source>
</evidence>
<dbReference type="InterPro" id="IPR000210">
    <property type="entry name" value="BTB/POZ_dom"/>
</dbReference>
<dbReference type="CDD" id="cd18186">
    <property type="entry name" value="BTB_POZ_ZBTB_KLHL-like"/>
    <property type="match status" value="1"/>
</dbReference>
<keyword evidence="4" id="KW-1185">Reference proteome</keyword>
<dbReference type="Pfam" id="PF00651">
    <property type="entry name" value="BTB"/>
    <property type="match status" value="1"/>
</dbReference>
<organism evidence="3 4">
    <name type="scientific">Mycena pura</name>
    <dbReference type="NCBI Taxonomy" id="153505"/>
    <lineage>
        <taxon>Eukaryota</taxon>
        <taxon>Fungi</taxon>
        <taxon>Dikarya</taxon>
        <taxon>Basidiomycota</taxon>
        <taxon>Agaricomycotina</taxon>
        <taxon>Agaricomycetes</taxon>
        <taxon>Agaricomycetidae</taxon>
        <taxon>Agaricales</taxon>
        <taxon>Marasmiineae</taxon>
        <taxon>Mycenaceae</taxon>
        <taxon>Mycena</taxon>
    </lineage>
</organism>
<proteinExistence type="predicted"/>
<protein>
    <recommendedName>
        <fullName evidence="2">BTB domain-containing protein</fullName>
    </recommendedName>
</protein>
<sequence>MAYNNLPAAIITPMNPDLRKSAERHHPVFWFSDGSLVLRVDTVMFNVHRTLLTRHSPFLLSLLSAGSPGSDQTDYIQIDPARLVSALDFEVLLEHLYHDVPLSSDTAFPRIASVVRVTCPNQLHFPRIHDVALRYFADLFPSGPAPFVHPPHLEEALALADSFNVGSIRKGLYYSLVTSTNFDTDSASRKENLAETPRAAPEIEPTASPNYVLSRRDSQRCMRLMTHMIDHFSPILFTAPATGHMACTDVFADKWMKLIIEPAMANEGVYKPLETLEGFKSVGWEEAGVCEGCVAEKKDEWSGEQEHMWKAMDAWLEI</sequence>
<dbReference type="EMBL" id="JARJCW010000003">
    <property type="protein sequence ID" value="KAJ7227273.1"/>
    <property type="molecule type" value="Genomic_DNA"/>
</dbReference>
<feature type="region of interest" description="Disordered" evidence="1">
    <location>
        <begin position="186"/>
        <end position="205"/>
    </location>
</feature>
<dbReference type="SUPFAM" id="SSF54695">
    <property type="entry name" value="POZ domain"/>
    <property type="match status" value="1"/>
</dbReference>
<dbReference type="InterPro" id="IPR011333">
    <property type="entry name" value="SKP1/BTB/POZ_sf"/>
</dbReference>
<reference evidence="3" key="1">
    <citation type="submission" date="2023-03" db="EMBL/GenBank/DDBJ databases">
        <title>Massive genome expansion in bonnet fungi (Mycena s.s.) driven by repeated elements and novel gene families across ecological guilds.</title>
        <authorList>
            <consortium name="Lawrence Berkeley National Laboratory"/>
            <person name="Harder C.B."/>
            <person name="Miyauchi S."/>
            <person name="Viragh M."/>
            <person name="Kuo A."/>
            <person name="Thoen E."/>
            <person name="Andreopoulos B."/>
            <person name="Lu D."/>
            <person name="Skrede I."/>
            <person name="Drula E."/>
            <person name="Henrissat B."/>
            <person name="Morin E."/>
            <person name="Kohler A."/>
            <person name="Barry K."/>
            <person name="LaButti K."/>
            <person name="Morin E."/>
            <person name="Salamov A."/>
            <person name="Lipzen A."/>
            <person name="Mereny Z."/>
            <person name="Hegedus B."/>
            <person name="Baldrian P."/>
            <person name="Stursova M."/>
            <person name="Weitz H."/>
            <person name="Taylor A."/>
            <person name="Grigoriev I.V."/>
            <person name="Nagy L.G."/>
            <person name="Martin F."/>
            <person name="Kauserud H."/>
        </authorList>
    </citation>
    <scope>NUCLEOTIDE SEQUENCE</scope>
    <source>
        <strain evidence="3">9144</strain>
    </source>
</reference>
<dbReference type="Proteomes" id="UP001219525">
    <property type="component" value="Unassembled WGS sequence"/>
</dbReference>
<dbReference type="PROSITE" id="PS50097">
    <property type="entry name" value="BTB"/>
    <property type="match status" value="1"/>
</dbReference>
<evidence type="ECO:0000313" key="3">
    <source>
        <dbReference type="EMBL" id="KAJ7227273.1"/>
    </source>
</evidence>
<name>A0AAD6YRR1_9AGAR</name>
<accession>A0AAD6YRR1</accession>
<evidence type="ECO:0000259" key="2">
    <source>
        <dbReference type="PROSITE" id="PS50097"/>
    </source>
</evidence>